<evidence type="ECO:0000313" key="1">
    <source>
        <dbReference type="EMBL" id="KAB2334001.1"/>
    </source>
</evidence>
<name>A0A7V7UWB1_9BACI</name>
<gene>
    <name evidence="1" type="ORF">F7732_07940</name>
</gene>
<dbReference type="AlphaFoldDB" id="A0A7V7UWB1"/>
<accession>A0A7V7UWB1</accession>
<sequence>MNIHFDYIEDKVEFFEAVDLKALEAKINAQIEENKPLMLRVHHVGHQMHVDEKGKTFFTAVVHFKAK</sequence>
<dbReference type="OrthoDB" id="2454327at2"/>
<proteinExistence type="predicted"/>
<dbReference type="EMBL" id="WBOT01000002">
    <property type="protein sequence ID" value="KAB2334001.1"/>
    <property type="molecule type" value="Genomic_DNA"/>
</dbReference>
<dbReference type="Pfam" id="PF10750">
    <property type="entry name" value="DUF2536"/>
    <property type="match status" value="1"/>
</dbReference>
<organism evidence="1 2">
    <name type="scientific">Bacillus mesophilum</name>
    <dbReference type="NCBI Taxonomy" id="1071718"/>
    <lineage>
        <taxon>Bacteria</taxon>
        <taxon>Bacillati</taxon>
        <taxon>Bacillota</taxon>
        <taxon>Bacilli</taxon>
        <taxon>Bacillales</taxon>
        <taxon>Bacillaceae</taxon>
        <taxon>Bacillus</taxon>
    </lineage>
</organism>
<dbReference type="RefSeq" id="WP_151573361.1">
    <property type="nucleotide sequence ID" value="NZ_WBOT01000002.1"/>
</dbReference>
<dbReference type="Proteomes" id="UP000441354">
    <property type="component" value="Unassembled WGS sequence"/>
</dbReference>
<dbReference type="InterPro" id="IPR019686">
    <property type="entry name" value="DUF2536"/>
</dbReference>
<comment type="caution">
    <text evidence="1">The sequence shown here is derived from an EMBL/GenBank/DDBJ whole genome shotgun (WGS) entry which is preliminary data.</text>
</comment>
<protein>
    <submittedName>
        <fullName evidence="1">DUF2536 family protein</fullName>
    </submittedName>
</protein>
<reference evidence="1 2" key="1">
    <citation type="journal article" date="2014" name="Arch. Microbiol.">
        <title>Bacillus mesophilum sp. nov., strain IITR-54T, a novel 4-chlorobiphenyl dechlorinating bacterium.</title>
        <authorList>
            <person name="Manickam N."/>
            <person name="Singh N.K."/>
            <person name="Bajaj A."/>
            <person name="Kumar R.M."/>
            <person name="Kaur G."/>
            <person name="Kaur N."/>
            <person name="Bala M."/>
            <person name="Kumar A."/>
            <person name="Mayilraj S."/>
        </authorList>
    </citation>
    <scope>NUCLEOTIDE SEQUENCE [LARGE SCALE GENOMIC DNA]</scope>
    <source>
        <strain evidence="1 2">IITR-54</strain>
    </source>
</reference>
<evidence type="ECO:0000313" key="2">
    <source>
        <dbReference type="Proteomes" id="UP000441354"/>
    </source>
</evidence>
<keyword evidence="2" id="KW-1185">Reference proteome</keyword>